<proteinExistence type="predicted"/>
<accession>A0ABS9RU66</accession>
<gene>
    <name evidence="1" type="ORF">MKP05_09535</name>
</gene>
<evidence type="ECO:0000313" key="1">
    <source>
        <dbReference type="EMBL" id="MCH4563371.1"/>
    </source>
</evidence>
<name>A0ABS9RU66_9GAMM</name>
<protein>
    <submittedName>
        <fullName evidence="1">Uncharacterized protein</fullName>
    </submittedName>
</protein>
<keyword evidence="2" id="KW-1185">Reference proteome</keyword>
<comment type="caution">
    <text evidence="1">The sequence shown here is derived from an EMBL/GenBank/DDBJ whole genome shotgun (WGS) entry which is preliminary data.</text>
</comment>
<reference evidence="1 2" key="1">
    <citation type="submission" date="2022-02" db="EMBL/GenBank/DDBJ databases">
        <title>Halomonas fukangensis sp. nov., a halophilic bacterium isolated from a bulk soil of Kalidium foliatum at Fukang.</title>
        <authorList>
            <person name="Huang Y."/>
        </authorList>
    </citation>
    <scope>NUCLEOTIDE SEQUENCE [LARGE SCALE GENOMIC DNA]</scope>
    <source>
        <strain evidence="1 2">EGI 63088</strain>
    </source>
</reference>
<dbReference type="EMBL" id="JAKVPY010000009">
    <property type="protein sequence ID" value="MCH4563371.1"/>
    <property type="molecule type" value="Genomic_DNA"/>
</dbReference>
<evidence type="ECO:0000313" key="2">
    <source>
        <dbReference type="Proteomes" id="UP001202117"/>
    </source>
</evidence>
<organism evidence="1 2">
    <name type="scientific">Halomonas flagellata</name>
    <dbReference type="NCBI Taxonomy" id="2920385"/>
    <lineage>
        <taxon>Bacteria</taxon>
        <taxon>Pseudomonadati</taxon>
        <taxon>Pseudomonadota</taxon>
        <taxon>Gammaproteobacteria</taxon>
        <taxon>Oceanospirillales</taxon>
        <taxon>Halomonadaceae</taxon>
        <taxon>Halomonas</taxon>
    </lineage>
</organism>
<dbReference type="Proteomes" id="UP001202117">
    <property type="component" value="Unassembled WGS sequence"/>
</dbReference>
<dbReference type="RefSeq" id="WP_240568080.1">
    <property type="nucleotide sequence ID" value="NZ_JAKVPY010000009.1"/>
</dbReference>
<sequence length="68" mass="7154">MSHTTCITPAAVYLHPAAASDARTIRAIERTTQRLACPDVSAGNRRIRLVELTELATVLRLPGAGGAA</sequence>